<evidence type="ECO:0000313" key="2">
    <source>
        <dbReference type="Proteomes" id="UP000033188"/>
    </source>
</evidence>
<protein>
    <submittedName>
        <fullName evidence="1">Uncharacterized protein</fullName>
    </submittedName>
</protein>
<dbReference type="EMBL" id="LK391709">
    <property type="protein sequence ID" value="CDR96268.1"/>
    <property type="molecule type" value="Genomic_DNA"/>
</dbReference>
<dbReference type="VEuPathDB" id="PiroplasmaDB:BBBOND_0301720"/>
<dbReference type="GeneID" id="24564809"/>
<sequence>MTAVTPSYRETVEICDTPSGFLRNAIANVPIAIINQDILQGHIDTHVKWEDLMEMDFNCRTFQFVVLCDQ</sequence>
<gene>
    <name evidence="1" type="ORF">BBBOND_0301720</name>
</gene>
<dbReference type="RefSeq" id="XP_012768454.1">
    <property type="nucleotide sequence ID" value="XM_012913000.1"/>
</dbReference>
<dbReference type="Proteomes" id="UP000033188">
    <property type="component" value="Chromosome 3"/>
</dbReference>
<organism evidence="1 2">
    <name type="scientific">Babesia bigemina</name>
    <dbReference type="NCBI Taxonomy" id="5866"/>
    <lineage>
        <taxon>Eukaryota</taxon>
        <taxon>Sar</taxon>
        <taxon>Alveolata</taxon>
        <taxon>Apicomplexa</taxon>
        <taxon>Aconoidasida</taxon>
        <taxon>Piroplasmida</taxon>
        <taxon>Babesiidae</taxon>
        <taxon>Babesia</taxon>
    </lineage>
</organism>
<name>A0A061D6V7_BABBI</name>
<dbReference type="AlphaFoldDB" id="A0A061D6V7"/>
<dbReference type="KEGG" id="bbig:BBBOND_0301720"/>
<proteinExistence type="predicted"/>
<reference evidence="2" key="1">
    <citation type="journal article" date="2014" name="Nucleic Acids Res.">
        <title>The evolutionary dynamics of variant antigen genes in Babesia reveal a history of genomic innovation underlying host-parasite interaction.</title>
        <authorList>
            <person name="Jackson A.P."/>
            <person name="Otto T.D."/>
            <person name="Darby A."/>
            <person name="Ramaprasad A."/>
            <person name="Xia D."/>
            <person name="Echaide I.E."/>
            <person name="Farber M."/>
            <person name="Gahlot S."/>
            <person name="Gamble J."/>
            <person name="Gupta D."/>
            <person name="Gupta Y."/>
            <person name="Jackson L."/>
            <person name="Malandrin L."/>
            <person name="Malas T.B."/>
            <person name="Moussa E."/>
            <person name="Nair M."/>
            <person name="Reid A.J."/>
            <person name="Sanders M."/>
            <person name="Sharma J."/>
            <person name="Tracey A."/>
            <person name="Quail M.A."/>
            <person name="Weir W."/>
            <person name="Wastling J.M."/>
            <person name="Hall N."/>
            <person name="Willadsen P."/>
            <person name="Lingelbach K."/>
            <person name="Shiels B."/>
            <person name="Tait A."/>
            <person name="Berriman M."/>
            <person name="Allred D.R."/>
            <person name="Pain A."/>
        </authorList>
    </citation>
    <scope>NUCLEOTIDE SEQUENCE [LARGE SCALE GENOMIC DNA]</scope>
    <source>
        <strain evidence="2">Bond</strain>
    </source>
</reference>
<evidence type="ECO:0000313" key="1">
    <source>
        <dbReference type="EMBL" id="CDR96268.1"/>
    </source>
</evidence>
<accession>A0A061D6V7</accession>
<keyword evidence="2" id="KW-1185">Reference proteome</keyword>